<keyword evidence="2" id="KW-1185">Reference proteome</keyword>
<evidence type="ECO:0000313" key="2">
    <source>
        <dbReference type="Proteomes" id="UP001467690"/>
    </source>
</evidence>
<accession>A0ABV1RD09</accession>
<evidence type="ECO:0000313" key="1">
    <source>
        <dbReference type="EMBL" id="MER2490816.1"/>
    </source>
</evidence>
<organism evidence="1 2">
    <name type="scientific">Catenovulum sediminis</name>
    <dbReference type="NCBI Taxonomy" id="1740262"/>
    <lineage>
        <taxon>Bacteria</taxon>
        <taxon>Pseudomonadati</taxon>
        <taxon>Pseudomonadota</taxon>
        <taxon>Gammaproteobacteria</taxon>
        <taxon>Alteromonadales</taxon>
        <taxon>Alteromonadaceae</taxon>
        <taxon>Catenovulum</taxon>
    </lineage>
</organism>
<dbReference type="RefSeq" id="WP_185976819.1">
    <property type="nucleotide sequence ID" value="NZ_CP041661.1"/>
</dbReference>
<evidence type="ECO:0008006" key="3">
    <source>
        <dbReference type="Google" id="ProtNLM"/>
    </source>
</evidence>
<dbReference type="Proteomes" id="UP001467690">
    <property type="component" value="Unassembled WGS sequence"/>
</dbReference>
<protein>
    <recommendedName>
        <fullName evidence="3">Homeodomain-like domain-containing protein</fullName>
    </recommendedName>
</protein>
<dbReference type="EMBL" id="JBELOE010000067">
    <property type="protein sequence ID" value="MER2490816.1"/>
    <property type="molecule type" value="Genomic_DNA"/>
</dbReference>
<sequence length="54" mass="6218">MLILANYLLEYAKLMVDEGYSNRQVEEIAGAGKSTVSRWKQRLGKMNKDGWAKR</sequence>
<name>A0ABV1RD09_9ALTE</name>
<comment type="caution">
    <text evidence="1">The sequence shown here is derived from an EMBL/GenBank/DDBJ whole genome shotgun (WGS) entry which is preliminary data.</text>
</comment>
<proteinExistence type="predicted"/>
<gene>
    <name evidence="1" type="ORF">ABS311_02825</name>
</gene>
<reference evidence="1 2" key="1">
    <citation type="submission" date="2024-06" db="EMBL/GenBank/DDBJ databases">
        <authorList>
            <person name="Chen R.Y."/>
        </authorList>
    </citation>
    <scope>NUCLEOTIDE SEQUENCE [LARGE SCALE GENOMIC DNA]</scope>
    <source>
        <strain evidence="1 2">D2</strain>
    </source>
</reference>